<sequence length="252" mass="30097">MTKTLIFLFLILIIFSCKKEIKPFFDCPDESWPDCGIYSRNDSIIFCDTTRVNLVSGEHKKYEVLATYKNKIEYLSKRKSSSGSETIYNLKTGKVIRNEFGPYLKSYKDGRLIIEPIRMFFYWDKKYEENNWIQKYYSVFREEIYVENDSIKTTKKEFILEPPLINNRALKSANEYFEETIELKNKKLDDLERNLWSLQEILLTCAINGDKISKERLLNFQIFFPSYDKERLNKSIEILKLYEQKAHTHNSV</sequence>
<evidence type="ECO:0000256" key="1">
    <source>
        <dbReference type="SAM" id="Coils"/>
    </source>
</evidence>
<dbReference type="EMBL" id="JAJGMW010000021">
    <property type="protein sequence ID" value="MCC4213906.1"/>
    <property type="molecule type" value="Genomic_DNA"/>
</dbReference>
<accession>A0ABS8GV74</accession>
<dbReference type="PROSITE" id="PS51257">
    <property type="entry name" value="PROKAR_LIPOPROTEIN"/>
    <property type="match status" value="1"/>
</dbReference>
<dbReference type="RefSeq" id="WP_228230980.1">
    <property type="nucleotide sequence ID" value="NZ_JAJGMW010000021.1"/>
</dbReference>
<comment type="caution">
    <text evidence="2">The sequence shown here is derived from an EMBL/GenBank/DDBJ whole genome shotgun (WGS) entry which is preliminary data.</text>
</comment>
<dbReference type="Proteomes" id="UP001197770">
    <property type="component" value="Unassembled WGS sequence"/>
</dbReference>
<protein>
    <recommendedName>
        <fullName evidence="4">Lipoprotein</fullName>
    </recommendedName>
</protein>
<evidence type="ECO:0008006" key="4">
    <source>
        <dbReference type="Google" id="ProtNLM"/>
    </source>
</evidence>
<proteinExistence type="predicted"/>
<evidence type="ECO:0000313" key="2">
    <source>
        <dbReference type="EMBL" id="MCC4213906.1"/>
    </source>
</evidence>
<keyword evidence="3" id="KW-1185">Reference proteome</keyword>
<organism evidence="2 3">
    <name type="scientific">Leeuwenhoekiella parthenopeia</name>
    <dbReference type="NCBI Taxonomy" id="2890320"/>
    <lineage>
        <taxon>Bacteria</taxon>
        <taxon>Pseudomonadati</taxon>
        <taxon>Bacteroidota</taxon>
        <taxon>Flavobacteriia</taxon>
        <taxon>Flavobacteriales</taxon>
        <taxon>Flavobacteriaceae</taxon>
        <taxon>Leeuwenhoekiella</taxon>
    </lineage>
</organism>
<reference evidence="2 3" key="1">
    <citation type="submission" date="2021-11" db="EMBL/GenBank/DDBJ databases">
        <title>Seasonal and diel survey of microbial diversity of the Tyrrhenian coast.</title>
        <authorList>
            <person name="Gattoni G."/>
            <person name="Corral P."/>
        </authorList>
    </citation>
    <scope>NUCLEOTIDE SEQUENCE [LARGE SCALE GENOMIC DNA]</scope>
    <source>
        <strain evidence="2 3">Mr9</strain>
    </source>
</reference>
<keyword evidence="1" id="KW-0175">Coiled coil</keyword>
<gene>
    <name evidence="2" type="ORF">LLW17_14340</name>
</gene>
<name>A0ABS8GV74_9FLAO</name>
<feature type="coiled-coil region" evidence="1">
    <location>
        <begin position="174"/>
        <end position="201"/>
    </location>
</feature>
<evidence type="ECO:0000313" key="3">
    <source>
        <dbReference type="Proteomes" id="UP001197770"/>
    </source>
</evidence>